<sequence length="232" mass="26986">MVACSWSTCGIPAIERLFGRLGIMTDKGKKRVRKSPVERRNEIIQAAVKLIGEKGYYGTSLKEIADAIGMSQPGMLHYIGNKENLLSMLITDNYDAEGTPRDFIESGLPGSDPEGMLLPAYMRFLVRYNIQRRSLLQLYMVLESESFSPEHPLHEYFENRPDAVWDHYSEFKWKLPPEVGGWENVRPIVRQCLEAMDGIQLRWTRRPPIDMYDEWLGFERLIFPSPVWDHYR</sequence>
<dbReference type="Gene3D" id="1.10.357.10">
    <property type="entry name" value="Tetracycline Repressor, domain 2"/>
    <property type="match status" value="1"/>
</dbReference>
<dbReference type="InterPro" id="IPR050109">
    <property type="entry name" value="HTH-type_TetR-like_transc_reg"/>
</dbReference>
<dbReference type="GO" id="GO:0003700">
    <property type="term" value="F:DNA-binding transcription factor activity"/>
    <property type="evidence" value="ECO:0007669"/>
    <property type="project" value="TreeGrafter"/>
</dbReference>
<keyword evidence="3 5" id="KW-0238">DNA-binding</keyword>
<evidence type="ECO:0000259" key="6">
    <source>
        <dbReference type="PROSITE" id="PS50977"/>
    </source>
</evidence>
<dbReference type="InterPro" id="IPR009057">
    <property type="entry name" value="Homeodomain-like_sf"/>
</dbReference>
<dbReference type="GO" id="GO:0000976">
    <property type="term" value="F:transcription cis-regulatory region binding"/>
    <property type="evidence" value="ECO:0007669"/>
    <property type="project" value="TreeGrafter"/>
</dbReference>
<evidence type="ECO:0000256" key="3">
    <source>
        <dbReference type="ARBA" id="ARBA00023125"/>
    </source>
</evidence>
<dbReference type="SUPFAM" id="SSF46689">
    <property type="entry name" value="Homeodomain-like"/>
    <property type="match status" value="1"/>
</dbReference>
<dbReference type="Pfam" id="PF00440">
    <property type="entry name" value="TetR_N"/>
    <property type="match status" value="1"/>
</dbReference>
<dbReference type="EMBL" id="JAAIIF010000010">
    <property type="protein sequence ID" value="NMM96596.1"/>
    <property type="molecule type" value="Genomic_DNA"/>
</dbReference>
<feature type="domain" description="HTH tetR-type" evidence="6">
    <location>
        <begin position="37"/>
        <end position="97"/>
    </location>
</feature>
<dbReference type="PROSITE" id="PS50977">
    <property type="entry name" value="HTH_TETR_2"/>
    <property type="match status" value="1"/>
</dbReference>
<feature type="DNA-binding region" description="H-T-H motif" evidence="5">
    <location>
        <begin position="60"/>
        <end position="79"/>
    </location>
</feature>
<evidence type="ECO:0000256" key="2">
    <source>
        <dbReference type="ARBA" id="ARBA00023015"/>
    </source>
</evidence>
<dbReference type="AlphaFoldDB" id="A0A7Y0EWF9"/>
<evidence type="ECO:0000256" key="4">
    <source>
        <dbReference type="ARBA" id="ARBA00023163"/>
    </source>
</evidence>
<reference evidence="7 8" key="1">
    <citation type="submission" date="2020-02" db="EMBL/GenBank/DDBJ databases">
        <title>Characterization of phylogenetic diversity of novel bifidobacterial species isolated in Czech ZOOs.</title>
        <authorList>
            <person name="Lugli G.A."/>
            <person name="Vera N.B."/>
            <person name="Ventura M."/>
        </authorList>
    </citation>
    <scope>NUCLEOTIDE SEQUENCE [LARGE SCALE GENOMIC DNA]</scope>
    <source>
        <strain evidence="7 8">DSM 109960</strain>
    </source>
</reference>
<keyword evidence="2" id="KW-0805">Transcription regulation</keyword>
<organism evidence="7 8">
    <name type="scientific">Bifidobacterium erythrocebi</name>
    <dbReference type="NCBI Taxonomy" id="2675325"/>
    <lineage>
        <taxon>Bacteria</taxon>
        <taxon>Bacillati</taxon>
        <taxon>Actinomycetota</taxon>
        <taxon>Actinomycetes</taxon>
        <taxon>Bifidobacteriales</taxon>
        <taxon>Bifidobacteriaceae</taxon>
        <taxon>Bifidobacterium</taxon>
    </lineage>
</organism>
<dbReference type="PANTHER" id="PTHR30055:SF175">
    <property type="entry name" value="HTH-TYPE TRANSCRIPTIONAL REPRESSOR KSTR2"/>
    <property type="match status" value="1"/>
</dbReference>
<gene>
    <name evidence="7" type="ORF">G1C98_1332</name>
</gene>
<dbReference type="PRINTS" id="PR00455">
    <property type="entry name" value="HTHTETR"/>
</dbReference>
<dbReference type="InterPro" id="IPR001647">
    <property type="entry name" value="HTH_TetR"/>
</dbReference>
<keyword evidence="1" id="KW-0678">Repressor</keyword>
<name>A0A7Y0EWF9_9BIFI</name>
<dbReference type="PANTHER" id="PTHR30055">
    <property type="entry name" value="HTH-TYPE TRANSCRIPTIONAL REGULATOR RUTR"/>
    <property type="match status" value="1"/>
</dbReference>
<evidence type="ECO:0000256" key="1">
    <source>
        <dbReference type="ARBA" id="ARBA00022491"/>
    </source>
</evidence>
<protein>
    <submittedName>
        <fullName evidence="7">Transcriptional regulator, TetR family</fullName>
    </submittedName>
</protein>
<comment type="caution">
    <text evidence="7">The sequence shown here is derived from an EMBL/GenBank/DDBJ whole genome shotgun (WGS) entry which is preliminary data.</text>
</comment>
<keyword evidence="4" id="KW-0804">Transcription</keyword>
<evidence type="ECO:0000256" key="5">
    <source>
        <dbReference type="PROSITE-ProRule" id="PRU00335"/>
    </source>
</evidence>
<dbReference type="Proteomes" id="UP000529710">
    <property type="component" value="Unassembled WGS sequence"/>
</dbReference>
<accession>A0A7Y0EWF9</accession>
<proteinExistence type="predicted"/>
<evidence type="ECO:0000313" key="7">
    <source>
        <dbReference type="EMBL" id="NMM96596.1"/>
    </source>
</evidence>
<evidence type="ECO:0000313" key="8">
    <source>
        <dbReference type="Proteomes" id="UP000529710"/>
    </source>
</evidence>
<keyword evidence="8" id="KW-1185">Reference proteome</keyword>